<dbReference type="Gene3D" id="1.10.3210.10">
    <property type="entry name" value="Hypothetical protein af1432"/>
    <property type="match status" value="1"/>
</dbReference>
<dbReference type="Proteomes" id="UP000557193">
    <property type="component" value="Unassembled WGS sequence"/>
</dbReference>
<dbReference type="InterPro" id="IPR013976">
    <property type="entry name" value="HDOD"/>
</dbReference>
<gene>
    <name evidence="2" type="ORF">HNP49_000304</name>
</gene>
<keyword evidence="3" id="KW-1185">Reference proteome</keyword>
<accession>A0A7X0BRW5</accession>
<feature type="domain" description="HDOD" evidence="1">
    <location>
        <begin position="23"/>
        <end position="214"/>
    </location>
</feature>
<comment type="caution">
    <text evidence="2">The sequence shown here is derived from an EMBL/GenBank/DDBJ whole genome shotgun (WGS) entry which is preliminary data.</text>
</comment>
<reference evidence="2 3" key="1">
    <citation type="submission" date="2020-08" db="EMBL/GenBank/DDBJ databases">
        <title>Functional genomics of gut bacteria from endangered species of beetles.</title>
        <authorList>
            <person name="Carlos-Shanley C."/>
        </authorList>
    </citation>
    <scope>NUCLEOTIDE SEQUENCE [LARGE SCALE GENOMIC DNA]</scope>
    <source>
        <strain evidence="2 3">S00202</strain>
    </source>
</reference>
<evidence type="ECO:0000313" key="3">
    <source>
        <dbReference type="Proteomes" id="UP000557193"/>
    </source>
</evidence>
<dbReference type="RefSeq" id="WP_184680034.1">
    <property type="nucleotide sequence ID" value="NZ_JACHLL010000001.1"/>
</dbReference>
<dbReference type="Pfam" id="PF08668">
    <property type="entry name" value="HDOD"/>
    <property type="match status" value="1"/>
</dbReference>
<organism evidence="2 3">
    <name type="scientific">Pseudomonas fluvialis</name>
    <dbReference type="NCBI Taxonomy" id="1793966"/>
    <lineage>
        <taxon>Bacteria</taxon>
        <taxon>Pseudomonadati</taxon>
        <taxon>Pseudomonadota</taxon>
        <taxon>Gammaproteobacteria</taxon>
        <taxon>Pseudomonadales</taxon>
        <taxon>Pseudomonadaceae</taxon>
        <taxon>Pseudomonas</taxon>
    </lineage>
</organism>
<dbReference type="EMBL" id="JACHLL010000001">
    <property type="protein sequence ID" value="MBB6340154.1"/>
    <property type="molecule type" value="Genomic_DNA"/>
</dbReference>
<name>A0A7X0BRW5_9PSED</name>
<proteinExistence type="predicted"/>
<dbReference type="PROSITE" id="PS51833">
    <property type="entry name" value="HDOD"/>
    <property type="match status" value="1"/>
</dbReference>
<protein>
    <recommendedName>
        <fullName evidence="1">HDOD domain-containing protein</fullName>
    </recommendedName>
</protein>
<dbReference type="AlphaFoldDB" id="A0A7X0BRW5"/>
<evidence type="ECO:0000313" key="2">
    <source>
        <dbReference type="EMBL" id="MBB6340154.1"/>
    </source>
</evidence>
<sequence length="510" mass="57065">MTANTSAPRTLDQWLKQLERVRLPVTTQSRDLVLHTVLDSRRSLRDIAERLQDCPAAALAVMREANRSASSLGEPAATLETALNRIGLKNTEELLRRLPVLEESAIPQPLRQLQLISQHAEQQASGLFGARLARLWQEINSGALLLLAPLWPLAASQPLVLQEWTRRVLCEGEPGLAVERELLGVPLLKICLQLAEQWRLPSWIIHCYQLLLNDRRLLVKALHIARDNEHPLHQQQILDGDEPLRRWLTRPENSILLANGLALSAHIAWEGQHSLRWQRLSGLYLHTALGELQGQIHQQAASSARRHAHAGLWHPAEALIWPWAERRWKPLNKAAAIAAPVTPTGVLAWRQACSELLKDPTPFANVLQLTQCARDALQHCGMQRVLLLLTDRQHTRLQAQQSHGLPAEAGKLVLDPQQSQVLRRLLSQPGQLRLSPDNMAQFSALLPGSLKSLFIGQHLILRSIANQGHVAMLLVVDQHGAPFNETQLQAFGKTVQCIERALGSFARRGR</sequence>
<dbReference type="SUPFAM" id="SSF109604">
    <property type="entry name" value="HD-domain/PDEase-like"/>
    <property type="match status" value="1"/>
</dbReference>
<evidence type="ECO:0000259" key="1">
    <source>
        <dbReference type="PROSITE" id="PS51833"/>
    </source>
</evidence>